<dbReference type="AlphaFoldDB" id="H2ZA43"/>
<dbReference type="eggNOG" id="ENOG502QVVE">
    <property type="taxonomic scope" value="Eukaryota"/>
</dbReference>
<dbReference type="Proteomes" id="UP000007875">
    <property type="component" value="Unassembled WGS sequence"/>
</dbReference>
<evidence type="ECO:0000313" key="3">
    <source>
        <dbReference type="Proteomes" id="UP000007875"/>
    </source>
</evidence>
<reference evidence="2" key="2">
    <citation type="submission" date="2025-08" db="UniProtKB">
        <authorList>
            <consortium name="Ensembl"/>
        </authorList>
    </citation>
    <scope>IDENTIFICATION</scope>
</reference>
<feature type="region of interest" description="Disordered" evidence="1">
    <location>
        <begin position="144"/>
        <end position="166"/>
    </location>
</feature>
<organism evidence="2 3">
    <name type="scientific">Ciona savignyi</name>
    <name type="common">Pacific transparent sea squirt</name>
    <dbReference type="NCBI Taxonomy" id="51511"/>
    <lineage>
        <taxon>Eukaryota</taxon>
        <taxon>Metazoa</taxon>
        <taxon>Chordata</taxon>
        <taxon>Tunicata</taxon>
        <taxon>Ascidiacea</taxon>
        <taxon>Phlebobranchia</taxon>
        <taxon>Cionidae</taxon>
        <taxon>Ciona</taxon>
    </lineage>
</organism>
<feature type="region of interest" description="Disordered" evidence="1">
    <location>
        <begin position="217"/>
        <end position="262"/>
    </location>
</feature>
<proteinExistence type="predicted"/>
<dbReference type="InParanoid" id="H2ZA43"/>
<reference evidence="2" key="3">
    <citation type="submission" date="2025-09" db="UniProtKB">
        <authorList>
            <consortium name="Ensembl"/>
        </authorList>
    </citation>
    <scope>IDENTIFICATION</scope>
</reference>
<protein>
    <submittedName>
        <fullName evidence="2">Uncharacterized protein</fullName>
    </submittedName>
</protein>
<dbReference type="HOGENOM" id="CLU_1061551_0_0_1"/>
<dbReference type="Ensembl" id="ENSCSAVT00000014623.1">
    <property type="protein sequence ID" value="ENSCSAVP00000014458.1"/>
    <property type="gene ID" value="ENSCSAVG00000008460.1"/>
</dbReference>
<keyword evidence="3" id="KW-1185">Reference proteome</keyword>
<name>H2ZA43_CIOSA</name>
<accession>H2ZA43</accession>
<evidence type="ECO:0000256" key="1">
    <source>
        <dbReference type="SAM" id="MobiDB-lite"/>
    </source>
</evidence>
<dbReference type="Pfam" id="PF15877">
    <property type="entry name" value="TMEM232"/>
    <property type="match status" value="1"/>
</dbReference>
<dbReference type="InterPro" id="IPR031747">
    <property type="entry name" value="TMEM232"/>
</dbReference>
<feature type="compositionally biased region" description="Basic and acidic residues" evidence="1">
    <location>
        <begin position="233"/>
        <end position="250"/>
    </location>
</feature>
<evidence type="ECO:0000313" key="2">
    <source>
        <dbReference type="Ensembl" id="ENSCSAVP00000014458.1"/>
    </source>
</evidence>
<reference evidence="3" key="1">
    <citation type="submission" date="2003-08" db="EMBL/GenBank/DDBJ databases">
        <authorList>
            <person name="Birren B."/>
            <person name="Nusbaum C."/>
            <person name="Abebe A."/>
            <person name="Abouelleil A."/>
            <person name="Adekoya E."/>
            <person name="Ait-zahra M."/>
            <person name="Allen N."/>
            <person name="Allen T."/>
            <person name="An P."/>
            <person name="Anderson M."/>
            <person name="Anderson S."/>
            <person name="Arachchi H."/>
            <person name="Armbruster J."/>
            <person name="Bachantsang P."/>
            <person name="Baldwin J."/>
            <person name="Barry A."/>
            <person name="Bayul T."/>
            <person name="Blitshsteyn B."/>
            <person name="Bloom T."/>
            <person name="Blye J."/>
            <person name="Boguslavskiy L."/>
            <person name="Borowsky M."/>
            <person name="Boukhgalter B."/>
            <person name="Brunache A."/>
            <person name="Butler J."/>
            <person name="Calixte N."/>
            <person name="Calvo S."/>
            <person name="Camarata J."/>
            <person name="Campo K."/>
            <person name="Chang J."/>
            <person name="Cheshatsang Y."/>
            <person name="Citroen M."/>
            <person name="Collymore A."/>
            <person name="Considine T."/>
            <person name="Cook A."/>
            <person name="Cooke P."/>
            <person name="Corum B."/>
            <person name="Cuomo C."/>
            <person name="David R."/>
            <person name="Dawoe T."/>
            <person name="Degray S."/>
            <person name="Dodge S."/>
            <person name="Dooley K."/>
            <person name="Dorje P."/>
            <person name="Dorjee K."/>
            <person name="Dorris L."/>
            <person name="Duffey N."/>
            <person name="Dupes A."/>
            <person name="Elkins T."/>
            <person name="Engels R."/>
            <person name="Erickson J."/>
            <person name="Farina A."/>
            <person name="Faro S."/>
            <person name="Ferreira P."/>
            <person name="Fischer H."/>
            <person name="Fitzgerald M."/>
            <person name="Foley K."/>
            <person name="Gage D."/>
            <person name="Galagan J."/>
            <person name="Gearin G."/>
            <person name="Gnerre S."/>
            <person name="Gnirke A."/>
            <person name="Goyette A."/>
            <person name="Graham J."/>
            <person name="Grandbois E."/>
            <person name="Gyaltsen K."/>
            <person name="Hafez N."/>
            <person name="Hagopian D."/>
            <person name="Hagos B."/>
            <person name="Hall J."/>
            <person name="Hatcher B."/>
            <person name="Heller A."/>
            <person name="Higgins H."/>
            <person name="Honan T."/>
            <person name="Horn A."/>
            <person name="Houde N."/>
            <person name="Hughes L."/>
            <person name="Hulme W."/>
            <person name="Husby E."/>
            <person name="Iliev I."/>
            <person name="Jaffe D."/>
            <person name="Jones C."/>
            <person name="Kamal M."/>
            <person name="Kamat A."/>
            <person name="Kamvysselis M."/>
            <person name="Karlsson E."/>
            <person name="Kells C."/>
            <person name="Kieu A."/>
            <person name="Kisner P."/>
            <person name="Kodira C."/>
            <person name="Kulbokas E."/>
            <person name="Labutti K."/>
            <person name="Lama D."/>
            <person name="Landers T."/>
            <person name="Leger J."/>
            <person name="Levine S."/>
            <person name="Lewis D."/>
            <person name="Lewis T."/>
            <person name="Lindblad-toh K."/>
            <person name="Liu X."/>
            <person name="Lokyitsang T."/>
            <person name="Lokyitsang Y."/>
            <person name="Lucien O."/>
            <person name="Lui A."/>
            <person name="Ma L.J."/>
            <person name="Mabbitt R."/>
            <person name="Macdonald J."/>
            <person name="Maclean C."/>
            <person name="Major J."/>
            <person name="Manning J."/>
            <person name="Marabella R."/>
            <person name="Maru K."/>
            <person name="Matthews C."/>
            <person name="Mauceli E."/>
            <person name="Mccarthy M."/>
            <person name="Mcdonough S."/>
            <person name="Mcghee T."/>
            <person name="Meldrim J."/>
            <person name="Meneus L."/>
            <person name="Mesirov J."/>
            <person name="Mihalev A."/>
            <person name="Mihova T."/>
            <person name="Mikkelsen T."/>
            <person name="Mlenga V."/>
            <person name="Moru K."/>
            <person name="Mozes J."/>
            <person name="Mulrain L."/>
            <person name="Munson G."/>
            <person name="Naylor J."/>
            <person name="Newes C."/>
            <person name="Nguyen C."/>
            <person name="Nguyen N."/>
            <person name="Nguyen T."/>
            <person name="Nicol R."/>
            <person name="Nielsen C."/>
            <person name="Nizzari M."/>
            <person name="Norbu C."/>
            <person name="Norbu N."/>
            <person name="O'donnell P."/>
            <person name="Okoawo O."/>
            <person name="O'leary S."/>
            <person name="Omotosho B."/>
            <person name="O'neill K."/>
            <person name="Osman S."/>
            <person name="Parker S."/>
            <person name="Perrin D."/>
            <person name="Phunkhang P."/>
            <person name="Piqani B."/>
            <person name="Purcell S."/>
            <person name="Rachupka T."/>
            <person name="Ramasamy U."/>
            <person name="Rameau R."/>
            <person name="Ray V."/>
            <person name="Raymond C."/>
            <person name="Retta R."/>
            <person name="Richardson S."/>
            <person name="Rise C."/>
            <person name="Rodriguez J."/>
            <person name="Rogers J."/>
            <person name="Rogov P."/>
            <person name="Rutman M."/>
            <person name="Schupbach R."/>
            <person name="Seaman C."/>
            <person name="Settipalli S."/>
            <person name="Sharpe T."/>
            <person name="Sheridan J."/>
            <person name="Sherpa N."/>
            <person name="Shi J."/>
            <person name="Smirnov S."/>
            <person name="Smith C."/>
            <person name="Sougnez C."/>
            <person name="Spencer B."/>
            <person name="Stalker J."/>
            <person name="Stange-thomann N."/>
            <person name="Stavropoulos S."/>
            <person name="Stetson K."/>
            <person name="Stone C."/>
            <person name="Stone S."/>
            <person name="Stubbs M."/>
            <person name="Talamas J."/>
            <person name="Tchuinga P."/>
            <person name="Tenzing P."/>
            <person name="Tesfaye S."/>
            <person name="Theodore J."/>
            <person name="Thoulutsang Y."/>
            <person name="Topham K."/>
            <person name="Towey S."/>
            <person name="Tsamla T."/>
            <person name="Tsomo N."/>
            <person name="Vallee D."/>
            <person name="Vassiliev H."/>
            <person name="Venkataraman V."/>
            <person name="Vinson J."/>
            <person name="Vo A."/>
            <person name="Wade C."/>
            <person name="Wang S."/>
            <person name="Wangchuk T."/>
            <person name="Wangdi T."/>
            <person name="Whittaker C."/>
            <person name="Wilkinson J."/>
            <person name="Wu Y."/>
            <person name="Wyman D."/>
            <person name="Yadav S."/>
            <person name="Yang S."/>
            <person name="Yang X."/>
            <person name="Yeager S."/>
            <person name="Yee E."/>
            <person name="Young G."/>
            <person name="Zainoun J."/>
            <person name="Zembeck L."/>
            <person name="Zimmer A."/>
            <person name="Zody M."/>
            <person name="Lander E."/>
        </authorList>
    </citation>
    <scope>NUCLEOTIDE SEQUENCE [LARGE SCALE GENOMIC DNA]</scope>
</reference>
<dbReference type="STRING" id="51511.ENSCSAVP00000014458"/>
<dbReference type="PANTHER" id="PTHR28651:SF1">
    <property type="entry name" value="TRANSMEMBRANE PROTEIN 232"/>
    <property type="match status" value="1"/>
</dbReference>
<sequence length="262" mass="30204">MKVALLGKWQDADVTTFRAGVANPCTESCALVDLLEYRGAPPTGDISEHMKRTEWTWKVRYGALSAVSKLIHALHGNKLKHGLRSAAWSLVLAIQESPISEARVLEAIRVAQVEFVTSRDSNNNPTSIWKRIAQSLSDIYLPPPTPPTQEFQPRTVPSPRRTPTPRKLKITRPTIKEELLIHTSVENSNPEFKKRTSLDLSRVVADQWRKDVMEQQRREESERIKEMKRKRREKEIREKEIMERRQEKLKGRPTAQLAPYQI</sequence>
<dbReference type="PANTHER" id="PTHR28651">
    <property type="entry name" value="TRANSMEMBRANE PROTEIN 232"/>
    <property type="match status" value="1"/>
</dbReference>